<gene>
    <name evidence="6" type="ORF">EZV62_010653</name>
</gene>
<keyword evidence="2" id="KW-0479">Metal-binding</keyword>
<dbReference type="InterPro" id="IPR050148">
    <property type="entry name" value="Terpene_synthase-like"/>
</dbReference>
<dbReference type="GO" id="GO:0009507">
    <property type="term" value="C:chloroplast"/>
    <property type="evidence" value="ECO:0007669"/>
    <property type="project" value="TreeGrafter"/>
</dbReference>
<dbReference type="InterPro" id="IPR008949">
    <property type="entry name" value="Isoprenoid_synthase_dom_sf"/>
</dbReference>
<keyword evidence="3" id="KW-0460">Magnesium</keyword>
<dbReference type="AlphaFoldDB" id="A0A5C7I3Y7"/>
<dbReference type="FunFam" id="1.50.10.160:FF:000001">
    <property type="entry name" value="Ent-copalyl diphosphate synthase"/>
    <property type="match status" value="1"/>
</dbReference>
<comment type="caution">
    <text evidence="6">The sequence shown here is derived from an EMBL/GenBank/DDBJ whole genome shotgun (WGS) entry which is preliminary data.</text>
</comment>
<dbReference type="Gene3D" id="1.50.10.160">
    <property type="match status" value="1"/>
</dbReference>
<dbReference type="InterPro" id="IPR001906">
    <property type="entry name" value="Terpene_synth_N"/>
</dbReference>
<evidence type="ECO:0000313" key="7">
    <source>
        <dbReference type="Proteomes" id="UP000323000"/>
    </source>
</evidence>
<reference evidence="7" key="1">
    <citation type="journal article" date="2019" name="Gigascience">
        <title>De novo genome assembly of the endangered Acer yangbiense, a plant species with extremely small populations endemic to Yunnan Province, China.</title>
        <authorList>
            <person name="Yang J."/>
            <person name="Wariss H.M."/>
            <person name="Tao L."/>
            <person name="Zhang R."/>
            <person name="Yun Q."/>
            <person name="Hollingsworth P."/>
            <person name="Dao Z."/>
            <person name="Luo G."/>
            <person name="Guo H."/>
            <person name="Ma Y."/>
            <person name="Sun W."/>
        </authorList>
    </citation>
    <scope>NUCLEOTIDE SEQUENCE [LARGE SCALE GENOMIC DNA]</scope>
    <source>
        <strain evidence="7">cv. Malutang</strain>
    </source>
</reference>
<keyword evidence="7" id="KW-1185">Reference proteome</keyword>
<dbReference type="GO" id="GO:0009686">
    <property type="term" value="P:gibberellin biosynthetic process"/>
    <property type="evidence" value="ECO:0007669"/>
    <property type="project" value="TreeGrafter"/>
</dbReference>
<dbReference type="Pfam" id="PF01397">
    <property type="entry name" value="Terpene_synth"/>
    <property type="match status" value="1"/>
</dbReference>
<accession>A0A5C7I3Y7</accession>
<name>A0A5C7I3Y7_9ROSI</name>
<feature type="domain" description="Terpene synthase N-terminal" evidence="4">
    <location>
        <begin position="385"/>
        <end position="591"/>
    </location>
</feature>
<dbReference type="CDD" id="cd00684">
    <property type="entry name" value="Terpene_cyclase_plant_C1"/>
    <property type="match status" value="1"/>
</dbReference>
<organism evidence="6 7">
    <name type="scientific">Acer yangbiense</name>
    <dbReference type="NCBI Taxonomy" id="1000413"/>
    <lineage>
        <taxon>Eukaryota</taxon>
        <taxon>Viridiplantae</taxon>
        <taxon>Streptophyta</taxon>
        <taxon>Embryophyta</taxon>
        <taxon>Tracheophyta</taxon>
        <taxon>Spermatophyta</taxon>
        <taxon>Magnoliopsida</taxon>
        <taxon>eudicotyledons</taxon>
        <taxon>Gunneridae</taxon>
        <taxon>Pentapetalae</taxon>
        <taxon>rosids</taxon>
        <taxon>malvids</taxon>
        <taxon>Sapindales</taxon>
        <taxon>Sapindaceae</taxon>
        <taxon>Hippocastanoideae</taxon>
        <taxon>Acereae</taxon>
        <taxon>Acer</taxon>
    </lineage>
</organism>
<comment type="cofactor">
    <cofactor evidence="1">
        <name>Mg(2+)</name>
        <dbReference type="ChEBI" id="CHEBI:18420"/>
    </cofactor>
</comment>
<evidence type="ECO:0000259" key="5">
    <source>
        <dbReference type="Pfam" id="PF03936"/>
    </source>
</evidence>
<dbReference type="SUPFAM" id="SSF48576">
    <property type="entry name" value="Terpenoid synthases"/>
    <property type="match status" value="1"/>
</dbReference>
<dbReference type="Pfam" id="PF03936">
    <property type="entry name" value="Terpene_synth_C"/>
    <property type="match status" value="1"/>
</dbReference>
<evidence type="ECO:0000256" key="2">
    <source>
        <dbReference type="ARBA" id="ARBA00022723"/>
    </source>
</evidence>
<dbReference type="GO" id="GO:0000287">
    <property type="term" value="F:magnesium ion binding"/>
    <property type="evidence" value="ECO:0007669"/>
    <property type="project" value="InterPro"/>
</dbReference>
<dbReference type="PANTHER" id="PTHR31739:SF4">
    <property type="entry name" value="ENT-COPALYL DIPHOSPHATE SYNTHASE, CHLOROPLASTIC"/>
    <property type="match status" value="1"/>
</dbReference>
<dbReference type="FunFam" id="1.50.10.130:FF:000002">
    <property type="entry name" value="Ent-copalyl diphosphate synthase, chloroplastic"/>
    <property type="match status" value="1"/>
</dbReference>
<dbReference type="SUPFAM" id="SSF48239">
    <property type="entry name" value="Terpenoid cyclases/Protein prenyltransferases"/>
    <property type="match status" value="2"/>
</dbReference>
<dbReference type="InterPro" id="IPR036965">
    <property type="entry name" value="Terpene_synth_N_sf"/>
</dbReference>
<evidence type="ECO:0000313" key="6">
    <source>
        <dbReference type="EMBL" id="TXG63659.1"/>
    </source>
</evidence>
<dbReference type="InterPro" id="IPR005630">
    <property type="entry name" value="Terpene_synthase_metal-bd"/>
</dbReference>
<evidence type="ECO:0000259" key="4">
    <source>
        <dbReference type="Pfam" id="PF01397"/>
    </source>
</evidence>
<dbReference type="PANTHER" id="PTHR31739">
    <property type="entry name" value="ENT-COPALYL DIPHOSPHATE SYNTHASE, CHLOROPLASTIC"/>
    <property type="match status" value="1"/>
</dbReference>
<sequence>MASMELSDLFPELEPRVRASSIQTDSRMDGLSNPKPVMKSYAQAISSAIAPISSAPKKKGDYVAIKVNPKAYEERLKLCSYSLIGRVVLSKGEEPWKILALKEKLQAIWKLNSQWRLISLGRGFFQILLNSEEDKAQMSGRSGKKTNKLALISSLDAVLYPDQPSKVRYADVFQNGLPVIKWHEIVDDDIEEEALPLKVSKSNEIKERVATIKGILESMEDGEISISAYDTAWVALVEDINGSGAPQFPSSLEWIANNQLFDGSWGDEIIFSVHDRLINTLACVVALKSWNIHQDKYEKGLSFFKENISKLGSDNDEHMPIGFEVAFPSLIEIARSLDIEVPENSPVFQEIYKKRELKLTRIPKEIMHKVPTTLLHSLEGMADLDWEKLLNLKCQDGSLLFSPSSTAFALMQTKDHNCLEYLTNAVQRFNGGVPNVYPVDMFEHMWAVDRLQRLGISRYFQAEIQECMDYIYRYWTDEGISWARNTRVHDIDDTAMGFRLLRLHGYQVSADVFQNFEKGSEFFCFSGQSNQAVTGMFNLYRASQLQFPGETILESAKHFSSKFLIQKQDANQLLDKWVITKDLPGEVSFALDVPWYASLPRLETRLYIEQYGGQDDVWIGKTLYRMPYVNNNDYLELAKLDYNNCQAVHQTEWNTIQKWYEKNKLGNYGTSRKALLRAYFVASASIYEPERRQERIAWAKTVVLTETIATYFDSGNECSKQRRAAFVDHFRNRIYVNGRTLDMQYKSDRELSGILLGMLNHLSFDVLVAKNRDISQHLHHAWENWLMKWQVEGDKQLGEAELLTQTINLSTDYWVSEELLSDIDEYNRLSDLTNRICHQLSFYQKLKVHDNGNCNANADRITILQLIDSDMQELVQLVLQNSSSSDGIYSQVKQTFLMVAKSFYYMAYNDPGTINFHISKVLFDRVN</sequence>
<dbReference type="InterPro" id="IPR008930">
    <property type="entry name" value="Terpenoid_cyclase/PrenylTrfase"/>
</dbReference>
<evidence type="ECO:0000256" key="3">
    <source>
        <dbReference type="ARBA" id="ARBA00022842"/>
    </source>
</evidence>
<dbReference type="Proteomes" id="UP000323000">
    <property type="component" value="Chromosome 4"/>
</dbReference>
<dbReference type="InterPro" id="IPR044814">
    <property type="entry name" value="Terpene_cyclase_plant_C1"/>
</dbReference>
<evidence type="ECO:0000256" key="1">
    <source>
        <dbReference type="ARBA" id="ARBA00001946"/>
    </source>
</evidence>
<feature type="domain" description="Terpene synthase metal-binding" evidence="5">
    <location>
        <begin position="668"/>
        <end position="789"/>
    </location>
</feature>
<dbReference type="EMBL" id="VAHF01000004">
    <property type="protein sequence ID" value="TXG63659.1"/>
    <property type="molecule type" value="Genomic_DNA"/>
</dbReference>
<protein>
    <submittedName>
        <fullName evidence="6">Uncharacterized protein</fullName>
    </submittedName>
</protein>
<dbReference type="OrthoDB" id="2343925at2759"/>
<dbReference type="GO" id="GO:0010333">
    <property type="term" value="F:terpene synthase activity"/>
    <property type="evidence" value="ECO:0007669"/>
    <property type="project" value="InterPro"/>
</dbReference>
<dbReference type="Gene3D" id="1.50.10.130">
    <property type="entry name" value="Terpene synthase, N-terminal domain"/>
    <property type="match status" value="1"/>
</dbReference>
<dbReference type="SFLD" id="SFLDG01605">
    <property type="entry name" value="Terpene_Cyclase_Like_1_N-term"/>
    <property type="match status" value="1"/>
</dbReference>
<proteinExistence type="predicted"/>
<dbReference type="SFLD" id="SFLDG01014">
    <property type="entry name" value="Terpene_Cyclase_Like_1_N-term"/>
    <property type="match status" value="1"/>
</dbReference>
<dbReference type="Gene3D" id="1.10.600.10">
    <property type="entry name" value="Farnesyl Diphosphate Synthase"/>
    <property type="match status" value="1"/>
</dbReference>